<dbReference type="GO" id="GO:0003677">
    <property type="term" value="F:DNA binding"/>
    <property type="evidence" value="ECO:0007669"/>
    <property type="project" value="InterPro"/>
</dbReference>
<evidence type="ECO:0000313" key="2">
    <source>
        <dbReference type="EMBL" id="POZ53188.1"/>
    </source>
</evidence>
<dbReference type="SMART" id="SM00487">
    <property type="entry name" value="DEXDc"/>
    <property type="match status" value="1"/>
</dbReference>
<dbReference type="InterPro" id="IPR006935">
    <property type="entry name" value="Helicase/UvrB_N"/>
</dbReference>
<evidence type="ECO:0000259" key="1">
    <source>
        <dbReference type="SMART" id="SM00487"/>
    </source>
</evidence>
<organism evidence="2 3">
    <name type="scientific">Methylovulum psychrotolerans</name>
    <dbReference type="NCBI Taxonomy" id="1704499"/>
    <lineage>
        <taxon>Bacteria</taxon>
        <taxon>Pseudomonadati</taxon>
        <taxon>Pseudomonadota</taxon>
        <taxon>Gammaproteobacteria</taxon>
        <taxon>Methylococcales</taxon>
        <taxon>Methylococcaceae</taxon>
        <taxon>Methylovulum</taxon>
    </lineage>
</organism>
<name>A0A2S5CQW8_9GAMM</name>
<keyword evidence="2" id="KW-0255">Endonuclease</keyword>
<proteinExistence type="predicted"/>
<sequence>MFELKDYQNRALTALAEFLTEAKSGTVAEAFADSQVRQALEPIPYRHYNFGEMPYVCLRLPTGGGKTVLASYSVSVVQKTYLEQDFPIVLWLVPTNTIREQTLGALKTVGHPYRQALETEFGLDKLRVFDVGEVMQIQRHEIGRKTLLIVATLAALRVEDTSGRKVYAYHEDFEPHFAGITDPDGRLDRVSEKDLQENGLQPGDIGKIKASFANLLALHQPLVIMDEAHNARTKLTFDTLKRLHPACIVEFTATPDFSQTSASNVLYRCSASELKAENMIKLPIVLTEHKNWQAAVQDAVLEGKKLALAAQQESDFVRPIVLFQADAKNGEVPVEALKAHLIEQLHVDEREIAIATGKQRELDGLNLFARDCLIKYIITIEALKEGWDCSFAYVFCSVKDVKSSKDAEQLLGRVLRMPYATRRNSEALNRAYAHLASPDFSVVAKQLTDKLIEMGFEALEAVANITQGHPNQGDVFTGEDGQACTGGREMPTLRFVTATVPDLGLTTANHVVITPTADNAFAIEVRGEVSPETKAQLLKATTGTQKQQLNAQIDQHNMRIAVARAPSQNGKTFAPIPLLCHKQGELWELLDTDAYLHWRSEWSLLDFPAELPNFNLVQTAHTFEVDMDGKKLTYRLADQNQPYNLDWVDGGHTDNDLLFWLEPQVRQIGLLPAQLRAFLVRLIAYLTKSRGLPLTGLIRCKYSLARAVREQIDSYRQQAAAKGFNYALFDEDDSLETRFDHVMEFLPGYYPARPPFYQGRYQFSKHFYPEIEDLKEDGEEFECAKLIDCHPKVKYWIRNLVNRDNASLRLPLAKNWFYPDFVVELLDGRSLVIEYKGKVYVTNDDSREKRAIGEAWAKKSGGRCLFLMAEKKNAQGLGVFQQLDGVIGL</sequence>
<dbReference type="GO" id="GO:0005524">
    <property type="term" value="F:ATP binding"/>
    <property type="evidence" value="ECO:0007669"/>
    <property type="project" value="InterPro"/>
</dbReference>
<dbReference type="EMBL" id="PGFZ01000001">
    <property type="protein sequence ID" value="POZ53188.1"/>
    <property type="molecule type" value="Genomic_DNA"/>
</dbReference>
<evidence type="ECO:0000313" key="3">
    <source>
        <dbReference type="Proteomes" id="UP000237423"/>
    </source>
</evidence>
<gene>
    <name evidence="2" type="ORF">AADEFJLK_00204</name>
</gene>
<keyword evidence="2" id="KW-0540">Nuclease</keyword>
<dbReference type="GO" id="GO:0016787">
    <property type="term" value="F:hydrolase activity"/>
    <property type="evidence" value="ECO:0007669"/>
    <property type="project" value="InterPro"/>
</dbReference>
<feature type="domain" description="Helicase ATP-binding" evidence="1">
    <location>
        <begin position="15"/>
        <end position="285"/>
    </location>
</feature>
<dbReference type="InterPro" id="IPR014001">
    <property type="entry name" value="Helicase_ATP-bd"/>
</dbReference>
<dbReference type="GO" id="GO:0004519">
    <property type="term" value="F:endonuclease activity"/>
    <property type="evidence" value="ECO:0007669"/>
    <property type="project" value="UniProtKB-KW"/>
</dbReference>
<dbReference type="Gene3D" id="3.40.50.300">
    <property type="entry name" value="P-loop containing nucleotide triphosphate hydrolases"/>
    <property type="match status" value="1"/>
</dbReference>
<protein>
    <submittedName>
        <fullName evidence="2">Restriction endonuclease subunit R</fullName>
    </submittedName>
</protein>
<reference evidence="2 3" key="1">
    <citation type="submission" date="2017-11" db="EMBL/GenBank/DDBJ databases">
        <title>Draft Genome Sequence of Methylobacter psychrotolerans Sph1T, an Obligate Methanotroph from Low-Temperature Environments.</title>
        <authorList>
            <person name="Oshkin I.Y."/>
            <person name="Miroshnikov K."/>
            <person name="Belova S.E."/>
            <person name="Korzhenkov A."/>
            <person name="Toshchakov S.V."/>
            <person name="Dedysh S.N."/>
        </authorList>
    </citation>
    <scope>NUCLEOTIDE SEQUENCE [LARGE SCALE GENOMIC DNA]</scope>
    <source>
        <strain evidence="2 3">Sph1</strain>
    </source>
</reference>
<dbReference type="Proteomes" id="UP000237423">
    <property type="component" value="Unassembled WGS sequence"/>
</dbReference>
<comment type="caution">
    <text evidence="2">The sequence shown here is derived from an EMBL/GenBank/DDBJ whole genome shotgun (WGS) entry which is preliminary data.</text>
</comment>
<accession>A0A2S5CQW8</accession>
<dbReference type="RefSeq" id="WP_103972992.1">
    <property type="nucleotide sequence ID" value="NZ_PGFZ01000001.1"/>
</dbReference>
<keyword evidence="2" id="KW-0378">Hydrolase</keyword>
<dbReference type="REBASE" id="260003">
    <property type="entry name" value="MpsSph1ORF205P"/>
</dbReference>
<dbReference type="AlphaFoldDB" id="A0A2S5CQW8"/>
<dbReference type="InterPro" id="IPR027417">
    <property type="entry name" value="P-loop_NTPase"/>
</dbReference>
<dbReference type="Pfam" id="PF04851">
    <property type="entry name" value="ResIII"/>
    <property type="match status" value="1"/>
</dbReference>
<dbReference type="SUPFAM" id="SSF52540">
    <property type="entry name" value="P-loop containing nucleoside triphosphate hydrolases"/>
    <property type="match status" value="2"/>
</dbReference>